<dbReference type="GeneID" id="27308280"/>
<keyword evidence="3" id="KW-1185">Reference proteome</keyword>
<dbReference type="RefSeq" id="XP_016219286.1">
    <property type="nucleotide sequence ID" value="XM_016353029.1"/>
</dbReference>
<dbReference type="STRING" id="253628.A0A0D1Z8U3"/>
<evidence type="ECO:0000313" key="2">
    <source>
        <dbReference type="EMBL" id="KIW09417.1"/>
    </source>
</evidence>
<dbReference type="VEuPathDB" id="FungiDB:PV09_00307"/>
<dbReference type="Pfam" id="PF06985">
    <property type="entry name" value="HET"/>
    <property type="match status" value="1"/>
</dbReference>
<dbReference type="PANTHER" id="PTHR33112:SF12">
    <property type="entry name" value="HETEROKARYON INCOMPATIBILITY DOMAIN-CONTAINING PROTEIN"/>
    <property type="match status" value="1"/>
</dbReference>
<protein>
    <recommendedName>
        <fullName evidence="1">Heterokaryon incompatibility domain-containing protein</fullName>
    </recommendedName>
</protein>
<gene>
    <name evidence="2" type="ORF">PV09_00307</name>
</gene>
<sequence>MSALCEACRVFNISRDRFRSSPFSEKRMHQLGWFFDVEKRTSCPLCSLITQAFREGPVQDKYVFEGSRVQGSWVQISEGRPEAGLEFWSLGKHEDLKVRLSVRLLPETDEEPSIGMGVLIDPNSPHVPIDRIRDWMHRCEHHHPCRSVPLASTRAGRLPLAFTVVDVENMCLVEPESDCRFLALSYVWGTSNRFSSSLPAMRALSNPNSLGAVLGRLAPSIRDAVELTQKLGEKYLWTDALCVSQSGDAGQEMAKDNIDSMDSIYRHAAYVIIAADDDAPDGGIAGVGKLSRKVHQHAAEIMPGVRVLARFSPQTYMSHSRYSTRGWTYQEDQLATRSLIFINNQVYFSCPNYAYSEDIEAERNNTPDFTLVFQQKVNKILYRDANPAAVYFRSAEALSRRDFTFADDYLRGFAGVAAVQSQILASQFIAGLPTCIFDAALLWQPARQLKRRRGFPSWSWAGWHGQIRWLGDTIDGLYQDSPVASLDKLNSWIRSRTFLRWYFLNTRRQVEAVFDARTRRSFGKMFWPSSDEKDPSPAVGYTGDFNESAPFDQDEDEDEQIYLESTGLQLANSKERIIPLLFKTLVVTFRIQASTAYLRYGSIDPVWEPSGRVVFLLLNRNNAVSGYVLLDESWRQHDMSLQEFLILSEANYYCDWARPHENHPYKKSYEFEAWDEYHVMMVTRRTLDVGLLAVERAGVGRLHKEAVKDAHGEQAEASNVILV</sequence>
<organism evidence="2 3">
    <name type="scientific">Verruconis gallopava</name>
    <dbReference type="NCBI Taxonomy" id="253628"/>
    <lineage>
        <taxon>Eukaryota</taxon>
        <taxon>Fungi</taxon>
        <taxon>Dikarya</taxon>
        <taxon>Ascomycota</taxon>
        <taxon>Pezizomycotina</taxon>
        <taxon>Dothideomycetes</taxon>
        <taxon>Pleosporomycetidae</taxon>
        <taxon>Venturiales</taxon>
        <taxon>Sympoventuriaceae</taxon>
        <taxon>Verruconis</taxon>
    </lineage>
</organism>
<feature type="domain" description="Heterokaryon incompatibility" evidence="1">
    <location>
        <begin position="181"/>
        <end position="331"/>
    </location>
</feature>
<name>A0A0D1Z8U3_9PEZI</name>
<dbReference type="InterPro" id="IPR010730">
    <property type="entry name" value="HET"/>
</dbReference>
<evidence type="ECO:0000259" key="1">
    <source>
        <dbReference type="Pfam" id="PF06985"/>
    </source>
</evidence>
<dbReference type="InParanoid" id="A0A0D1Z8U3"/>
<proteinExistence type="predicted"/>
<dbReference type="AlphaFoldDB" id="A0A0D1Z8U3"/>
<dbReference type="OrthoDB" id="5135333at2759"/>
<evidence type="ECO:0000313" key="3">
    <source>
        <dbReference type="Proteomes" id="UP000053259"/>
    </source>
</evidence>
<dbReference type="HOGENOM" id="CLU_003953_5_2_1"/>
<accession>A0A0D1Z8U3</accession>
<dbReference type="PANTHER" id="PTHR33112">
    <property type="entry name" value="DOMAIN PROTEIN, PUTATIVE-RELATED"/>
    <property type="match status" value="1"/>
</dbReference>
<reference evidence="2 3" key="1">
    <citation type="submission" date="2015-01" db="EMBL/GenBank/DDBJ databases">
        <title>The Genome Sequence of Ochroconis gallopava CBS43764.</title>
        <authorList>
            <consortium name="The Broad Institute Genomics Platform"/>
            <person name="Cuomo C."/>
            <person name="de Hoog S."/>
            <person name="Gorbushina A."/>
            <person name="Stielow B."/>
            <person name="Teixiera M."/>
            <person name="Abouelleil A."/>
            <person name="Chapman S.B."/>
            <person name="Priest M."/>
            <person name="Young S.K."/>
            <person name="Wortman J."/>
            <person name="Nusbaum C."/>
            <person name="Birren B."/>
        </authorList>
    </citation>
    <scope>NUCLEOTIDE SEQUENCE [LARGE SCALE GENOMIC DNA]</scope>
    <source>
        <strain evidence="2 3">CBS 43764</strain>
    </source>
</reference>
<dbReference type="EMBL" id="KN847529">
    <property type="protein sequence ID" value="KIW09417.1"/>
    <property type="molecule type" value="Genomic_DNA"/>
</dbReference>
<dbReference type="Proteomes" id="UP000053259">
    <property type="component" value="Unassembled WGS sequence"/>
</dbReference>